<dbReference type="EMBL" id="BAAANQ010000002">
    <property type="protein sequence ID" value="GAA2044580.1"/>
    <property type="molecule type" value="Genomic_DNA"/>
</dbReference>
<dbReference type="Proteomes" id="UP001403094">
    <property type="component" value="Unassembled WGS sequence"/>
</dbReference>
<keyword evidence="1" id="KW-1133">Transmembrane helix</keyword>
<gene>
    <name evidence="2" type="ORF">GCM10009757_10190</name>
</gene>
<sequence>MKPRQPAPEGGPLQRVIAFGIIWPIACLATVVLTQLAWALGNDAYTFHQAARGNAGAVGETTLSRTEEISGGRTTITACQGFFVSSDGSKPHIGLYKLHVDGDCETTDLSDARLVTPHNSGWMSRDDKPILVGPGSSVWLSSALMGTLCTIGALACGLFSLGPPLGSLFQLMDRLRERRTKAPAKD</sequence>
<reference evidence="3" key="1">
    <citation type="journal article" date="2019" name="Int. J. Syst. Evol. Microbiol.">
        <title>The Global Catalogue of Microorganisms (GCM) 10K type strain sequencing project: providing services to taxonomists for standard genome sequencing and annotation.</title>
        <authorList>
            <consortium name="The Broad Institute Genomics Platform"/>
            <consortium name="The Broad Institute Genome Sequencing Center for Infectious Disease"/>
            <person name="Wu L."/>
            <person name="Ma J."/>
        </authorList>
    </citation>
    <scope>NUCLEOTIDE SEQUENCE [LARGE SCALE GENOMIC DNA]</scope>
    <source>
        <strain evidence="3">JCM 14549</strain>
    </source>
</reference>
<keyword evidence="3" id="KW-1185">Reference proteome</keyword>
<feature type="transmembrane region" description="Helical" evidence="1">
    <location>
        <begin position="143"/>
        <end position="169"/>
    </location>
</feature>
<keyword evidence="1" id="KW-0472">Membrane</keyword>
<evidence type="ECO:0000313" key="2">
    <source>
        <dbReference type="EMBL" id="GAA2044580.1"/>
    </source>
</evidence>
<dbReference type="RefSeq" id="WP_346069661.1">
    <property type="nucleotide sequence ID" value="NZ_BAAANQ010000002.1"/>
</dbReference>
<keyword evidence="1" id="KW-0812">Transmembrane</keyword>
<evidence type="ECO:0000313" key="3">
    <source>
        <dbReference type="Proteomes" id="UP001403094"/>
    </source>
</evidence>
<proteinExistence type="predicted"/>
<evidence type="ECO:0000256" key="1">
    <source>
        <dbReference type="SAM" id="Phobius"/>
    </source>
</evidence>
<name>A0ABP5GDQ6_9ACTN</name>
<evidence type="ECO:0008006" key="4">
    <source>
        <dbReference type="Google" id="ProtNLM"/>
    </source>
</evidence>
<protein>
    <recommendedName>
        <fullName evidence="4">DUF3592 domain-containing protein</fullName>
    </recommendedName>
</protein>
<organism evidence="2 3">
    <name type="scientific">Streptomyces cheonanensis</name>
    <dbReference type="NCBI Taxonomy" id="312720"/>
    <lineage>
        <taxon>Bacteria</taxon>
        <taxon>Bacillati</taxon>
        <taxon>Actinomycetota</taxon>
        <taxon>Actinomycetes</taxon>
        <taxon>Kitasatosporales</taxon>
        <taxon>Streptomycetaceae</taxon>
        <taxon>Streptomyces</taxon>
    </lineage>
</organism>
<comment type="caution">
    <text evidence="2">The sequence shown here is derived from an EMBL/GenBank/DDBJ whole genome shotgun (WGS) entry which is preliminary data.</text>
</comment>
<feature type="transmembrane region" description="Helical" evidence="1">
    <location>
        <begin position="16"/>
        <end position="38"/>
    </location>
</feature>
<accession>A0ABP5GDQ6</accession>